<protein>
    <submittedName>
        <fullName evidence="1">Uncharacterized protein</fullName>
    </submittedName>
</protein>
<proteinExistence type="predicted"/>
<gene>
    <name evidence="1" type="ORF">DFH07DRAFT_972465</name>
</gene>
<dbReference type="InterPro" id="IPR029058">
    <property type="entry name" value="AB_hydrolase_fold"/>
</dbReference>
<keyword evidence="2" id="KW-1185">Reference proteome</keyword>
<reference evidence="1" key="1">
    <citation type="submission" date="2023-03" db="EMBL/GenBank/DDBJ databases">
        <title>Massive genome expansion in bonnet fungi (Mycena s.s.) driven by repeated elements and novel gene families across ecological guilds.</title>
        <authorList>
            <consortium name="Lawrence Berkeley National Laboratory"/>
            <person name="Harder C.B."/>
            <person name="Miyauchi S."/>
            <person name="Viragh M."/>
            <person name="Kuo A."/>
            <person name="Thoen E."/>
            <person name="Andreopoulos B."/>
            <person name="Lu D."/>
            <person name="Skrede I."/>
            <person name="Drula E."/>
            <person name="Henrissat B."/>
            <person name="Morin E."/>
            <person name="Kohler A."/>
            <person name="Barry K."/>
            <person name="LaButti K."/>
            <person name="Morin E."/>
            <person name="Salamov A."/>
            <person name="Lipzen A."/>
            <person name="Mereny Z."/>
            <person name="Hegedus B."/>
            <person name="Baldrian P."/>
            <person name="Stursova M."/>
            <person name="Weitz H."/>
            <person name="Taylor A."/>
            <person name="Grigoriev I.V."/>
            <person name="Nagy L.G."/>
            <person name="Martin F."/>
            <person name="Kauserud H."/>
        </authorList>
    </citation>
    <scope>NUCLEOTIDE SEQUENCE</scope>
    <source>
        <strain evidence="1">CBHHK188m</strain>
    </source>
</reference>
<evidence type="ECO:0000313" key="1">
    <source>
        <dbReference type="EMBL" id="KAJ7720857.1"/>
    </source>
</evidence>
<name>A0AAD7MK46_9AGAR</name>
<dbReference type="Proteomes" id="UP001215280">
    <property type="component" value="Unassembled WGS sequence"/>
</dbReference>
<dbReference type="EMBL" id="JARJLG010000274">
    <property type="protein sequence ID" value="KAJ7720857.1"/>
    <property type="molecule type" value="Genomic_DNA"/>
</dbReference>
<dbReference type="AlphaFoldDB" id="A0AAD7MK46"/>
<dbReference type="Gene3D" id="3.40.50.1820">
    <property type="entry name" value="alpha/beta hydrolase"/>
    <property type="match status" value="1"/>
</dbReference>
<comment type="caution">
    <text evidence="1">The sequence shown here is derived from an EMBL/GenBank/DDBJ whole genome shotgun (WGS) entry which is preliminary data.</text>
</comment>
<sequence>MLRKYVPHATATRFVYLHSREGFHPADVVDVPTWLSDRSDPRKSVAGWESVSHCSIKVIDIPGNHFEPFYSANIAQVSLSIAEGCAYLESL</sequence>
<accession>A0AAD7MK46</accession>
<organism evidence="1 2">
    <name type="scientific">Mycena maculata</name>
    <dbReference type="NCBI Taxonomy" id="230809"/>
    <lineage>
        <taxon>Eukaryota</taxon>
        <taxon>Fungi</taxon>
        <taxon>Dikarya</taxon>
        <taxon>Basidiomycota</taxon>
        <taxon>Agaricomycotina</taxon>
        <taxon>Agaricomycetes</taxon>
        <taxon>Agaricomycetidae</taxon>
        <taxon>Agaricales</taxon>
        <taxon>Marasmiineae</taxon>
        <taxon>Mycenaceae</taxon>
        <taxon>Mycena</taxon>
    </lineage>
</organism>
<evidence type="ECO:0000313" key="2">
    <source>
        <dbReference type="Proteomes" id="UP001215280"/>
    </source>
</evidence>